<keyword evidence="6" id="KW-1185">Reference proteome</keyword>
<dbReference type="InterPro" id="IPR000914">
    <property type="entry name" value="SBP_5_dom"/>
</dbReference>
<dbReference type="Gene3D" id="3.10.105.10">
    <property type="entry name" value="Dipeptide-binding Protein, Domain 3"/>
    <property type="match status" value="1"/>
</dbReference>
<dbReference type="Pfam" id="PF00496">
    <property type="entry name" value="SBP_bac_5"/>
    <property type="match status" value="1"/>
</dbReference>
<protein>
    <submittedName>
        <fullName evidence="5">Oligopeptide-binding protein AppA</fullName>
    </submittedName>
</protein>
<dbReference type="PANTHER" id="PTHR30290:SF64">
    <property type="entry name" value="ABC TRANSPORTER PERIPLASMIC BINDING PROTEIN"/>
    <property type="match status" value="1"/>
</dbReference>
<evidence type="ECO:0000256" key="2">
    <source>
        <dbReference type="ARBA" id="ARBA00005695"/>
    </source>
</evidence>
<dbReference type="GO" id="GO:0043190">
    <property type="term" value="C:ATP-binding cassette (ABC) transporter complex"/>
    <property type="evidence" value="ECO:0007669"/>
    <property type="project" value="InterPro"/>
</dbReference>
<gene>
    <name evidence="5" type="primary">appA</name>
    <name evidence="5" type="ORF">PRI8871_03081</name>
</gene>
<dbReference type="GO" id="GO:0015833">
    <property type="term" value="P:peptide transport"/>
    <property type="evidence" value="ECO:0007669"/>
    <property type="project" value="TreeGrafter"/>
</dbReference>
<dbReference type="InterPro" id="IPR039424">
    <property type="entry name" value="SBP_5"/>
</dbReference>
<evidence type="ECO:0000259" key="4">
    <source>
        <dbReference type="Pfam" id="PF00496"/>
    </source>
</evidence>
<dbReference type="PANTHER" id="PTHR30290">
    <property type="entry name" value="PERIPLASMIC BINDING COMPONENT OF ABC TRANSPORTER"/>
    <property type="match status" value="1"/>
</dbReference>
<dbReference type="CDD" id="cd08497">
    <property type="entry name" value="MbnE-like"/>
    <property type="match status" value="1"/>
</dbReference>
<dbReference type="GO" id="GO:0042884">
    <property type="term" value="P:microcin transport"/>
    <property type="evidence" value="ECO:0007669"/>
    <property type="project" value="TreeGrafter"/>
</dbReference>
<dbReference type="PIRSF" id="PIRSF002741">
    <property type="entry name" value="MppA"/>
    <property type="match status" value="1"/>
</dbReference>
<dbReference type="Proteomes" id="UP000244904">
    <property type="component" value="Unassembled WGS sequence"/>
</dbReference>
<evidence type="ECO:0000256" key="1">
    <source>
        <dbReference type="ARBA" id="ARBA00004418"/>
    </source>
</evidence>
<feature type="domain" description="Solute-binding protein family 5" evidence="4">
    <location>
        <begin position="127"/>
        <end position="535"/>
    </location>
</feature>
<accession>A0A2R8AZJ2</accession>
<keyword evidence="3" id="KW-0732">Signal</keyword>
<evidence type="ECO:0000313" key="6">
    <source>
        <dbReference type="Proteomes" id="UP000244904"/>
    </source>
</evidence>
<evidence type="ECO:0000313" key="5">
    <source>
        <dbReference type="EMBL" id="SPF81259.1"/>
    </source>
</evidence>
<comment type="subcellular location">
    <subcellularLocation>
        <location evidence="1">Periplasm</location>
    </subcellularLocation>
</comment>
<dbReference type="Gene3D" id="3.40.190.10">
    <property type="entry name" value="Periplasmic binding protein-like II"/>
    <property type="match status" value="1"/>
</dbReference>
<dbReference type="GO" id="GO:0030288">
    <property type="term" value="C:outer membrane-bounded periplasmic space"/>
    <property type="evidence" value="ECO:0007669"/>
    <property type="project" value="TreeGrafter"/>
</dbReference>
<reference evidence="6" key="1">
    <citation type="submission" date="2018-03" db="EMBL/GenBank/DDBJ databases">
        <authorList>
            <person name="Rodrigo-Torres L."/>
            <person name="Arahal R. D."/>
            <person name="Lucena T."/>
        </authorList>
    </citation>
    <scope>NUCLEOTIDE SEQUENCE [LARGE SCALE GENOMIC DNA]</scope>
    <source>
        <strain evidence="6">CECT 8871</strain>
    </source>
</reference>
<proteinExistence type="inferred from homology"/>
<organism evidence="5 6">
    <name type="scientific">Pseudoprimorskyibacter insulae</name>
    <dbReference type="NCBI Taxonomy" id="1695997"/>
    <lineage>
        <taxon>Bacteria</taxon>
        <taxon>Pseudomonadati</taxon>
        <taxon>Pseudomonadota</taxon>
        <taxon>Alphaproteobacteria</taxon>
        <taxon>Rhodobacterales</taxon>
        <taxon>Paracoccaceae</taxon>
        <taxon>Pseudoprimorskyibacter</taxon>
    </lineage>
</organism>
<name>A0A2R8AZJ2_9RHOB</name>
<dbReference type="SUPFAM" id="SSF53850">
    <property type="entry name" value="Periplasmic binding protein-like II"/>
    <property type="match status" value="1"/>
</dbReference>
<dbReference type="AlphaFoldDB" id="A0A2R8AZJ2"/>
<sequence length="628" mass="69907">MKSHESADTLGSAYLGIAGIISKMATMRFTILRQSVAAAALILGVGTAWAEPKHGIAMYGDPALPPDFVSLPYAKADAPTGGKIVTAETGSFDSLNPHIRKGSVPWQLRFLAYESLMGRSWDEPFSLYGLLAESIEVGPNREWAEFTLRDEARFSDGSPVTVEDVMWSYETLGTVGHPRYHGVWGKVASMEQTGPNKIKFTFNVEDRELALVIGMRPILKKAQWDGKDITESGLDNIPISTAPYVIEDFEAGRYVSLKRDPDYWGKDLPFRKGTNVLDEVRMEFYTDGTAAFEAFKAGVVNSSREFSAEKWDSQYDFPAIQNGDVVKSIIENKRPSGITGFVMNTRRDAFKDWRVRDAMMHAFNFEFINEAMTGSKQPRITSYYSNSVLGMSDGPAEGRVRDFLEPFAADLLPGALDGYSLPVSDGSERNRANIAKAMDIMAEAGWTIQDGVMKNAAGQPFTFDVLLAQGSAENEAIIDLFTQALTRMGITATVTTVDSAQYKERTNAYDFDMTYYRRGLSLSPGNEQMLYWGSAGVTDPGSRNWMGMNSPAAEAMIDKLVNSESHDDFLAAARALDRVLTTGRYVIPIYQWNISRVAHAKELKYPDVIPMYGDWIGWQPDVWYWEEE</sequence>
<dbReference type="GO" id="GO:1904680">
    <property type="term" value="F:peptide transmembrane transporter activity"/>
    <property type="evidence" value="ECO:0007669"/>
    <property type="project" value="TreeGrafter"/>
</dbReference>
<comment type="similarity">
    <text evidence="2">Belongs to the bacterial solute-binding protein 5 family.</text>
</comment>
<dbReference type="EMBL" id="OMOJ01000008">
    <property type="protein sequence ID" value="SPF81259.1"/>
    <property type="molecule type" value="Genomic_DNA"/>
</dbReference>
<evidence type="ECO:0000256" key="3">
    <source>
        <dbReference type="ARBA" id="ARBA00022729"/>
    </source>
</evidence>
<dbReference type="InterPro" id="IPR030678">
    <property type="entry name" value="Peptide/Ni-bd"/>
</dbReference>